<reference evidence="2" key="2">
    <citation type="journal article" date="2022" name="Hortic Res">
        <title>The genome of Dioscorea zingiberensis sheds light on the biosynthesis, origin and evolution of the medicinally important diosgenin saponins.</title>
        <authorList>
            <person name="Li Y."/>
            <person name="Tan C."/>
            <person name="Li Z."/>
            <person name="Guo J."/>
            <person name="Li S."/>
            <person name="Chen X."/>
            <person name="Wang C."/>
            <person name="Dai X."/>
            <person name="Yang H."/>
            <person name="Song W."/>
            <person name="Hou L."/>
            <person name="Xu J."/>
            <person name="Tong Z."/>
            <person name="Xu A."/>
            <person name="Yuan X."/>
            <person name="Wang W."/>
            <person name="Yang Q."/>
            <person name="Chen L."/>
            <person name="Sun Z."/>
            <person name="Wang K."/>
            <person name="Pan B."/>
            <person name="Chen J."/>
            <person name="Bao Y."/>
            <person name="Liu F."/>
            <person name="Qi X."/>
            <person name="Gang D.R."/>
            <person name="Wen J."/>
            <person name="Li J."/>
        </authorList>
    </citation>
    <scope>NUCLEOTIDE SEQUENCE</scope>
    <source>
        <strain evidence="2">Dzin_1.0</strain>
    </source>
</reference>
<reference evidence="2" key="1">
    <citation type="submission" date="2021-03" db="EMBL/GenBank/DDBJ databases">
        <authorList>
            <person name="Li Z."/>
            <person name="Yang C."/>
        </authorList>
    </citation>
    <scope>NUCLEOTIDE SEQUENCE</scope>
    <source>
        <strain evidence="2">Dzin_1.0</strain>
        <tissue evidence="2">Leaf</tissue>
    </source>
</reference>
<feature type="chain" id="PRO_5038539388" evidence="1">
    <location>
        <begin position="28"/>
        <end position="151"/>
    </location>
</feature>
<evidence type="ECO:0000256" key="1">
    <source>
        <dbReference type="SAM" id="SignalP"/>
    </source>
</evidence>
<protein>
    <submittedName>
        <fullName evidence="2">Uncharacterized protein</fullName>
    </submittedName>
</protein>
<dbReference type="Proteomes" id="UP001085076">
    <property type="component" value="Miscellaneous, Linkage group lg01"/>
</dbReference>
<keyword evidence="1" id="KW-0732">Signal</keyword>
<evidence type="ECO:0000313" key="2">
    <source>
        <dbReference type="EMBL" id="KAJ0987003.1"/>
    </source>
</evidence>
<sequence length="151" mass="16725">MASSSPSLVMILILASILLISSKYVQAWHSNEPFVNSGGYPRDEHRRGYPVYVDSQKYGGRPPMHGGGFYSDDHAFRDGRTMKVVNMQGDDSYNGGCYQNHQMPTKRTSLSTQVTTMTTEATTTRVVVADTEITITTTRIKMVAKGTTLDH</sequence>
<feature type="signal peptide" evidence="1">
    <location>
        <begin position="1"/>
        <end position="27"/>
    </location>
</feature>
<dbReference type="EMBL" id="JAGGNH010000001">
    <property type="protein sequence ID" value="KAJ0987003.1"/>
    <property type="molecule type" value="Genomic_DNA"/>
</dbReference>
<organism evidence="2 3">
    <name type="scientific">Dioscorea zingiberensis</name>
    <dbReference type="NCBI Taxonomy" id="325984"/>
    <lineage>
        <taxon>Eukaryota</taxon>
        <taxon>Viridiplantae</taxon>
        <taxon>Streptophyta</taxon>
        <taxon>Embryophyta</taxon>
        <taxon>Tracheophyta</taxon>
        <taxon>Spermatophyta</taxon>
        <taxon>Magnoliopsida</taxon>
        <taxon>Liliopsida</taxon>
        <taxon>Dioscoreales</taxon>
        <taxon>Dioscoreaceae</taxon>
        <taxon>Dioscorea</taxon>
    </lineage>
</organism>
<evidence type="ECO:0000313" key="3">
    <source>
        <dbReference type="Proteomes" id="UP001085076"/>
    </source>
</evidence>
<proteinExistence type="predicted"/>
<comment type="caution">
    <text evidence="2">The sequence shown here is derived from an EMBL/GenBank/DDBJ whole genome shotgun (WGS) entry which is preliminary data.</text>
</comment>
<gene>
    <name evidence="2" type="ORF">J5N97_005359</name>
</gene>
<dbReference type="AlphaFoldDB" id="A0A9D5HS45"/>
<keyword evidence="3" id="KW-1185">Reference proteome</keyword>
<accession>A0A9D5HS45</accession>
<name>A0A9D5HS45_9LILI</name>